<dbReference type="Proteomes" id="UP000660454">
    <property type="component" value="Unassembled WGS sequence"/>
</dbReference>
<organism evidence="1 2">
    <name type="scientific">Microbispora siamensis</name>
    <dbReference type="NCBI Taxonomy" id="564413"/>
    <lineage>
        <taxon>Bacteria</taxon>
        <taxon>Bacillati</taxon>
        <taxon>Actinomycetota</taxon>
        <taxon>Actinomycetes</taxon>
        <taxon>Streptosporangiales</taxon>
        <taxon>Streptosporangiaceae</taxon>
        <taxon>Microbispora</taxon>
    </lineage>
</organism>
<keyword evidence="2" id="KW-1185">Reference proteome</keyword>
<reference evidence="1 2" key="1">
    <citation type="submission" date="2021-01" db="EMBL/GenBank/DDBJ databases">
        <title>Whole genome shotgun sequence of Microbispora siamensis NBRC 104113.</title>
        <authorList>
            <person name="Komaki H."/>
            <person name="Tamura T."/>
        </authorList>
    </citation>
    <scope>NUCLEOTIDE SEQUENCE [LARGE SCALE GENOMIC DNA]</scope>
    <source>
        <strain evidence="1 2">NBRC 104113</strain>
    </source>
</reference>
<dbReference type="EMBL" id="BOOF01000019">
    <property type="protein sequence ID" value="GIH62940.1"/>
    <property type="molecule type" value="Genomic_DNA"/>
</dbReference>
<sequence>MPPSPAPYSADRGCPQGRVMLWQGRIDKGTNWPKAKRQAMISSVRSSLASHSGRWIPSRCGSAGTGFSG</sequence>
<proteinExistence type="predicted"/>
<protein>
    <submittedName>
        <fullName evidence="1">Uncharacterized protein</fullName>
    </submittedName>
</protein>
<name>A0ABQ4GND1_9ACTN</name>
<evidence type="ECO:0000313" key="1">
    <source>
        <dbReference type="EMBL" id="GIH62940.1"/>
    </source>
</evidence>
<gene>
    <name evidence="1" type="ORF">Msi02_37570</name>
</gene>
<comment type="caution">
    <text evidence="1">The sequence shown here is derived from an EMBL/GenBank/DDBJ whole genome shotgun (WGS) entry which is preliminary data.</text>
</comment>
<evidence type="ECO:0000313" key="2">
    <source>
        <dbReference type="Proteomes" id="UP000660454"/>
    </source>
</evidence>
<accession>A0ABQ4GND1</accession>